<evidence type="ECO:0000256" key="12">
    <source>
        <dbReference type="ARBA" id="ARBA00079845"/>
    </source>
</evidence>
<name>A0AAQ5YAL5_AMPOC</name>
<keyword evidence="15" id="KW-1185">Reference proteome</keyword>
<comment type="pathway">
    <text evidence="8">Carbohydrate metabolism; fructose metabolism.</text>
</comment>
<evidence type="ECO:0000256" key="1">
    <source>
        <dbReference type="ARBA" id="ARBA00010688"/>
    </source>
</evidence>
<evidence type="ECO:0000256" key="10">
    <source>
        <dbReference type="ARBA" id="ARBA00066426"/>
    </source>
</evidence>
<comment type="function">
    <text evidence="9">Catalyzes the phosphorylation of the ketose sugar fructose to fructose-1-phosphate.</text>
</comment>
<comment type="similarity">
    <text evidence="1">Belongs to the carbohydrate kinase PfkB family.</text>
</comment>
<dbReference type="PROSITE" id="PS00584">
    <property type="entry name" value="PFKB_KINASES_2"/>
    <property type="match status" value="1"/>
</dbReference>
<protein>
    <recommendedName>
        <fullName evidence="11">Ketohexokinase</fullName>
        <ecNumber evidence="10">2.7.1.3</ecNumber>
    </recommendedName>
    <alternativeName>
        <fullName evidence="12">Hepatic fructokinase</fullName>
    </alternativeName>
</protein>
<evidence type="ECO:0000256" key="5">
    <source>
        <dbReference type="ARBA" id="ARBA00022777"/>
    </source>
</evidence>
<keyword evidence="5" id="KW-0418">Kinase</keyword>
<dbReference type="PANTHER" id="PTHR42774:SF3">
    <property type="entry name" value="KETOHEXOKINASE"/>
    <property type="match status" value="1"/>
</dbReference>
<dbReference type="GO" id="GO:0006000">
    <property type="term" value="P:fructose metabolic process"/>
    <property type="evidence" value="ECO:0007669"/>
    <property type="project" value="InterPro"/>
</dbReference>
<accession>A0AAQ5YAL5</accession>
<dbReference type="CDD" id="cd01939">
    <property type="entry name" value="Ketohexokinase"/>
    <property type="match status" value="1"/>
</dbReference>
<keyword evidence="6" id="KW-0067">ATP-binding</keyword>
<evidence type="ECO:0000313" key="14">
    <source>
        <dbReference type="Ensembl" id="ENSAOCP00000048640.1"/>
    </source>
</evidence>
<dbReference type="AlphaFoldDB" id="A0AAQ5YAL5"/>
<dbReference type="GO" id="GO:0006753">
    <property type="term" value="P:nucleoside phosphate metabolic process"/>
    <property type="evidence" value="ECO:0007669"/>
    <property type="project" value="UniProtKB-ARBA"/>
</dbReference>
<evidence type="ECO:0000256" key="8">
    <source>
        <dbReference type="ARBA" id="ARBA00037915"/>
    </source>
</evidence>
<evidence type="ECO:0000256" key="9">
    <source>
        <dbReference type="ARBA" id="ARBA00057271"/>
    </source>
</evidence>
<dbReference type="InterPro" id="IPR052562">
    <property type="entry name" value="Ketohexokinase-related"/>
</dbReference>
<feature type="domain" description="Carbohydrate kinase PfkB" evidence="13">
    <location>
        <begin position="83"/>
        <end position="341"/>
    </location>
</feature>
<keyword evidence="3" id="KW-0808">Transferase</keyword>
<evidence type="ECO:0000256" key="7">
    <source>
        <dbReference type="ARBA" id="ARBA00023277"/>
    </source>
</evidence>
<dbReference type="Proteomes" id="UP001501940">
    <property type="component" value="Chromosome 5"/>
</dbReference>
<sequence>MLIQANINTDRRLALRLMLIQANINTDSRLALRLMLIRANINTDCRLALRLMLIQATISTYSRLALRLMLIQANIDTDCRCLSQRWQRGGNASNSCTVLSLLGAPCAFMGSLSTGPVAEFIMADFSRCSVDASQVVWQLEGRTPCACCLVCPSSGTRTVILSDTNLPDVTAEDFSEVDLSQFRWIHWEGRNADEQVKMIQQVATYNSRLPQQQRITVSVEIEKTRELLYQLFPHGDVVFVSKDVARHFGFQSAEAALRGFYPQVRQGAVLICAWAEKGASALGPDGFFHSDAFPPPSLVDTLGAGDTFNAAVIYRLSHGRTLQEALTFGCRVAGAKCGFHGYDAIAEKFSNK</sequence>
<dbReference type="Ensembl" id="ENSAOCT00000052012.1">
    <property type="protein sequence ID" value="ENSAOCP00000048640.1"/>
    <property type="gene ID" value="ENSAOCG00000021105.2"/>
</dbReference>
<dbReference type="InterPro" id="IPR002173">
    <property type="entry name" value="Carboh/pur_kinase_PfkB_CS"/>
</dbReference>
<evidence type="ECO:0000256" key="6">
    <source>
        <dbReference type="ARBA" id="ARBA00022840"/>
    </source>
</evidence>
<dbReference type="Pfam" id="PF00294">
    <property type="entry name" value="PfkB"/>
    <property type="match status" value="1"/>
</dbReference>
<dbReference type="InterPro" id="IPR029056">
    <property type="entry name" value="Ribokinase-like"/>
</dbReference>
<evidence type="ECO:0000256" key="3">
    <source>
        <dbReference type="ARBA" id="ARBA00022679"/>
    </source>
</evidence>
<reference evidence="14" key="2">
    <citation type="submission" date="2025-08" db="UniProtKB">
        <authorList>
            <consortium name="Ensembl"/>
        </authorList>
    </citation>
    <scope>IDENTIFICATION</scope>
</reference>
<dbReference type="InterPro" id="IPR011611">
    <property type="entry name" value="PfkB_dom"/>
</dbReference>
<dbReference type="GO" id="GO:0004454">
    <property type="term" value="F:ketohexokinase activity"/>
    <property type="evidence" value="ECO:0007669"/>
    <property type="project" value="UniProtKB-EC"/>
</dbReference>
<evidence type="ECO:0000313" key="15">
    <source>
        <dbReference type="Proteomes" id="UP001501940"/>
    </source>
</evidence>
<evidence type="ECO:0000256" key="11">
    <source>
        <dbReference type="ARBA" id="ARBA00070614"/>
    </source>
</evidence>
<dbReference type="PANTHER" id="PTHR42774">
    <property type="entry name" value="PHOSPHOTRANSFERASE SYSTEM TRANSPORT PROTEIN"/>
    <property type="match status" value="1"/>
</dbReference>
<reference evidence="14" key="3">
    <citation type="submission" date="2025-09" db="UniProtKB">
        <authorList>
            <consortium name="Ensembl"/>
        </authorList>
    </citation>
    <scope>IDENTIFICATION</scope>
</reference>
<dbReference type="SUPFAM" id="SSF53613">
    <property type="entry name" value="Ribokinase-like"/>
    <property type="match status" value="1"/>
</dbReference>
<dbReference type="GO" id="GO:0005524">
    <property type="term" value="F:ATP binding"/>
    <property type="evidence" value="ECO:0007669"/>
    <property type="project" value="UniProtKB-KW"/>
</dbReference>
<proteinExistence type="inferred from homology"/>
<organism evidence="14 15">
    <name type="scientific">Amphiprion ocellaris</name>
    <name type="common">Clown anemonefish</name>
    <dbReference type="NCBI Taxonomy" id="80972"/>
    <lineage>
        <taxon>Eukaryota</taxon>
        <taxon>Metazoa</taxon>
        <taxon>Chordata</taxon>
        <taxon>Craniata</taxon>
        <taxon>Vertebrata</taxon>
        <taxon>Euteleostomi</taxon>
        <taxon>Actinopterygii</taxon>
        <taxon>Neopterygii</taxon>
        <taxon>Teleostei</taxon>
        <taxon>Neoteleostei</taxon>
        <taxon>Acanthomorphata</taxon>
        <taxon>Ovalentaria</taxon>
        <taxon>Pomacentridae</taxon>
        <taxon>Amphiprion</taxon>
    </lineage>
</organism>
<dbReference type="GeneTree" id="ENSGT00390000007458"/>
<keyword evidence="4" id="KW-0547">Nucleotide-binding</keyword>
<keyword evidence="7" id="KW-0119">Carbohydrate metabolism</keyword>
<evidence type="ECO:0000259" key="13">
    <source>
        <dbReference type="Pfam" id="PF00294"/>
    </source>
</evidence>
<dbReference type="Gene3D" id="3.40.1190.20">
    <property type="match status" value="1"/>
</dbReference>
<dbReference type="EC" id="2.7.1.3" evidence="10"/>
<evidence type="ECO:0000256" key="4">
    <source>
        <dbReference type="ARBA" id="ARBA00022741"/>
    </source>
</evidence>
<dbReference type="InterPro" id="IPR034093">
    <property type="entry name" value="KHK"/>
</dbReference>
<dbReference type="FunFam" id="3.40.1190.20:FF:000018">
    <property type="entry name" value="Ketohexokinase"/>
    <property type="match status" value="1"/>
</dbReference>
<gene>
    <name evidence="14" type="primary">KHK</name>
</gene>
<evidence type="ECO:0000256" key="2">
    <source>
        <dbReference type="ARBA" id="ARBA00011738"/>
    </source>
</evidence>
<reference evidence="14 15" key="1">
    <citation type="submission" date="2022-01" db="EMBL/GenBank/DDBJ databases">
        <title>A chromosome-scale genome assembly of the false clownfish, Amphiprion ocellaris.</title>
        <authorList>
            <person name="Ryu T."/>
        </authorList>
    </citation>
    <scope>NUCLEOTIDE SEQUENCE [LARGE SCALE GENOMIC DNA]</scope>
</reference>
<comment type="subunit">
    <text evidence="2">Homodimer.</text>
</comment>